<dbReference type="AlphaFoldDB" id="A0A164JQQ7"/>
<sequence>MASVDGRPAQYGICLKQLREVMELRGQEAVDQLRHYGGVQQMCKKLYTSPTE</sequence>
<reference evidence="1 2" key="1">
    <citation type="submission" date="2016-03" db="EMBL/GenBank/DDBJ databases">
        <title>EvidentialGene: Evidence-directed Construction of Genes on Genomes.</title>
        <authorList>
            <person name="Gilbert D.G."/>
            <person name="Choi J.-H."/>
            <person name="Mockaitis K."/>
            <person name="Colbourne J."/>
            <person name="Pfrender M."/>
        </authorList>
    </citation>
    <scope>NUCLEOTIDE SEQUENCE [LARGE SCALE GENOMIC DNA]</scope>
    <source>
        <strain evidence="1 2">Xinb3</strain>
        <tissue evidence="1">Complete organism</tissue>
    </source>
</reference>
<keyword evidence="2" id="KW-1185">Reference proteome</keyword>
<accession>A0A164JQQ7</accession>
<dbReference type="OrthoDB" id="116380at2759"/>
<gene>
    <name evidence="1" type="ORF">APZ42_000354</name>
</gene>
<dbReference type="STRING" id="35525.A0A164JQQ7"/>
<feature type="non-terminal residue" evidence="1">
    <location>
        <position position="52"/>
    </location>
</feature>
<evidence type="ECO:0000313" key="2">
    <source>
        <dbReference type="Proteomes" id="UP000076858"/>
    </source>
</evidence>
<protein>
    <submittedName>
        <fullName evidence="1">Calcium-transporting ATPase</fullName>
    </submittedName>
</protein>
<comment type="caution">
    <text evidence="1">The sequence shown here is derived from an EMBL/GenBank/DDBJ whole genome shotgun (WGS) entry which is preliminary data.</text>
</comment>
<organism evidence="1 2">
    <name type="scientific">Daphnia magna</name>
    <dbReference type="NCBI Taxonomy" id="35525"/>
    <lineage>
        <taxon>Eukaryota</taxon>
        <taxon>Metazoa</taxon>
        <taxon>Ecdysozoa</taxon>
        <taxon>Arthropoda</taxon>
        <taxon>Crustacea</taxon>
        <taxon>Branchiopoda</taxon>
        <taxon>Diplostraca</taxon>
        <taxon>Cladocera</taxon>
        <taxon>Anomopoda</taxon>
        <taxon>Daphniidae</taxon>
        <taxon>Daphnia</taxon>
    </lineage>
</organism>
<proteinExistence type="predicted"/>
<dbReference type="Proteomes" id="UP000076858">
    <property type="component" value="Unassembled WGS sequence"/>
</dbReference>
<evidence type="ECO:0000313" key="1">
    <source>
        <dbReference type="EMBL" id="KZS02563.1"/>
    </source>
</evidence>
<dbReference type="EMBL" id="LRGB01004077">
    <property type="protein sequence ID" value="KZS02563.1"/>
    <property type="molecule type" value="Genomic_DNA"/>
</dbReference>
<name>A0A164JQQ7_9CRUS</name>